<dbReference type="GO" id="GO:0005201">
    <property type="term" value="F:extracellular matrix structural constituent"/>
    <property type="evidence" value="ECO:0007669"/>
    <property type="project" value="InterPro"/>
</dbReference>
<dbReference type="GO" id="GO:0005576">
    <property type="term" value="C:extracellular region"/>
    <property type="evidence" value="ECO:0007669"/>
    <property type="project" value="UniProtKB-SubCell"/>
</dbReference>
<evidence type="ECO:0000256" key="9">
    <source>
        <dbReference type="ARBA" id="ARBA00023278"/>
    </source>
</evidence>
<evidence type="ECO:0000256" key="4">
    <source>
        <dbReference type="ARBA" id="ARBA00022723"/>
    </source>
</evidence>
<keyword evidence="9" id="KW-0379">Hydroxylation</keyword>
<dbReference type="GeneTree" id="ENSGT00940000155224"/>
<feature type="compositionally biased region" description="Low complexity" evidence="10">
    <location>
        <begin position="70"/>
        <end position="90"/>
    </location>
</feature>
<feature type="compositionally biased region" description="Low complexity" evidence="10">
    <location>
        <begin position="199"/>
        <end position="228"/>
    </location>
</feature>
<keyword evidence="2" id="KW-0964">Secreted</keyword>
<reference evidence="13" key="1">
    <citation type="journal article" date="2006" name="Science">
        <title>Ancient noncoding elements conserved in the human genome.</title>
        <authorList>
            <person name="Venkatesh B."/>
            <person name="Kirkness E.F."/>
            <person name="Loh Y.H."/>
            <person name="Halpern A.L."/>
            <person name="Lee A.P."/>
            <person name="Johnson J."/>
            <person name="Dandona N."/>
            <person name="Viswanathan L.D."/>
            <person name="Tay A."/>
            <person name="Venter J.C."/>
            <person name="Strausberg R.L."/>
            <person name="Brenner S."/>
        </authorList>
    </citation>
    <scope>NUCLEOTIDE SEQUENCE [LARGE SCALE GENOMIC DNA]</scope>
</reference>
<evidence type="ECO:0000256" key="5">
    <source>
        <dbReference type="ARBA" id="ARBA00022737"/>
    </source>
</evidence>
<organism evidence="12 13">
    <name type="scientific">Callorhinchus milii</name>
    <name type="common">Ghost shark</name>
    <dbReference type="NCBI Taxonomy" id="7868"/>
    <lineage>
        <taxon>Eukaryota</taxon>
        <taxon>Metazoa</taxon>
        <taxon>Chordata</taxon>
        <taxon>Craniata</taxon>
        <taxon>Vertebrata</taxon>
        <taxon>Chondrichthyes</taxon>
        <taxon>Holocephali</taxon>
        <taxon>Chimaeriformes</taxon>
        <taxon>Callorhinchidae</taxon>
        <taxon>Callorhinchus</taxon>
    </lineage>
</organism>
<dbReference type="SMART" id="SM00038">
    <property type="entry name" value="COLFI"/>
    <property type="match status" value="1"/>
</dbReference>
<keyword evidence="8" id="KW-1015">Disulfide bond</keyword>
<reference evidence="13" key="3">
    <citation type="journal article" date="2014" name="Nature">
        <title>Elephant shark genome provides unique insights into gnathostome evolution.</title>
        <authorList>
            <consortium name="International Elephant Shark Genome Sequencing Consortium"/>
            <person name="Venkatesh B."/>
            <person name="Lee A.P."/>
            <person name="Ravi V."/>
            <person name="Maurya A.K."/>
            <person name="Lian M.M."/>
            <person name="Swann J.B."/>
            <person name="Ohta Y."/>
            <person name="Flajnik M.F."/>
            <person name="Sutoh Y."/>
            <person name="Kasahara M."/>
            <person name="Hoon S."/>
            <person name="Gangu V."/>
            <person name="Roy S.W."/>
            <person name="Irimia M."/>
            <person name="Korzh V."/>
            <person name="Kondrychyn I."/>
            <person name="Lim Z.W."/>
            <person name="Tay B.H."/>
            <person name="Tohari S."/>
            <person name="Kong K.W."/>
            <person name="Ho S."/>
            <person name="Lorente-Galdos B."/>
            <person name="Quilez J."/>
            <person name="Marques-Bonet T."/>
            <person name="Raney B.J."/>
            <person name="Ingham P.W."/>
            <person name="Tay A."/>
            <person name="Hillier L.W."/>
            <person name="Minx P."/>
            <person name="Boehm T."/>
            <person name="Wilson R.K."/>
            <person name="Brenner S."/>
            <person name="Warren W.C."/>
        </authorList>
    </citation>
    <scope>NUCLEOTIDE SEQUENCE [LARGE SCALE GENOMIC DNA]</scope>
</reference>
<feature type="compositionally biased region" description="Low complexity" evidence="10">
    <location>
        <begin position="102"/>
        <end position="117"/>
    </location>
</feature>
<dbReference type="PANTHER" id="PTHR37456">
    <property type="entry name" value="SI:CH211-266K2.1"/>
    <property type="match status" value="1"/>
</dbReference>
<feature type="compositionally biased region" description="Low complexity" evidence="10">
    <location>
        <begin position="30"/>
        <end position="40"/>
    </location>
</feature>
<evidence type="ECO:0000259" key="11">
    <source>
        <dbReference type="PROSITE" id="PS51461"/>
    </source>
</evidence>
<dbReference type="Pfam" id="PF01391">
    <property type="entry name" value="Collagen"/>
    <property type="match status" value="3"/>
</dbReference>
<dbReference type="PANTHER" id="PTHR37456:SF6">
    <property type="entry name" value="COLLAGEN ALPHA-1(XXIII) CHAIN-LIKE ISOFORM X2"/>
    <property type="match status" value="1"/>
</dbReference>
<keyword evidence="13" id="KW-1185">Reference proteome</keyword>
<comment type="subcellular location">
    <subcellularLocation>
        <location evidence="1">Secreted</location>
    </subcellularLocation>
</comment>
<dbReference type="AlphaFoldDB" id="A0A4W3J7G7"/>
<evidence type="ECO:0000256" key="1">
    <source>
        <dbReference type="ARBA" id="ARBA00004613"/>
    </source>
</evidence>
<keyword evidence="5" id="KW-0677">Repeat</keyword>
<accession>A0A4W3J7G7</accession>
<feature type="region of interest" description="Disordered" evidence="10">
    <location>
        <begin position="1"/>
        <end position="244"/>
    </location>
</feature>
<reference evidence="12" key="5">
    <citation type="submission" date="2025-09" db="UniProtKB">
        <authorList>
            <consortium name="Ensembl"/>
        </authorList>
    </citation>
    <scope>IDENTIFICATION</scope>
</reference>
<dbReference type="GO" id="GO:0005581">
    <property type="term" value="C:collagen trimer"/>
    <property type="evidence" value="ECO:0007669"/>
    <property type="project" value="UniProtKB-KW"/>
</dbReference>
<dbReference type="InterPro" id="IPR008160">
    <property type="entry name" value="Collagen"/>
</dbReference>
<keyword evidence="3" id="KW-0272">Extracellular matrix</keyword>
<dbReference type="InterPro" id="IPR000885">
    <property type="entry name" value="Fib_collagen_C"/>
</dbReference>
<dbReference type="Pfam" id="PF01410">
    <property type="entry name" value="COLFI"/>
    <property type="match status" value="1"/>
</dbReference>
<evidence type="ECO:0000313" key="13">
    <source>
        <dbReference type="Proteomes" id="UP000314986"/>
    </source>
</evidence>
<name>A0A4W3J7G7_CALMI</name>
<protein>
    <recommendedName>
        <fullName evidence="11">Fibrillar collagen NC1 domain-containing protein</fullName>
    </recommendedName>
</protein>
<keyword evidence="6" id="KW-0106">Calcium</keyword>
<dbReference type="Proteomes" id="UP000314986">
    <property type="component" value="Unassembled WGS sequence"/>
</dbReference>
<evidence type="ECO:0000256" key="6">
    <source>
        <dbReference type="ARBA" id="ARBA00022837"/>
    </source>
</evidence>
<dbReference type="GO" id="GO:0046872">
    <property type="term" value="F:metal ion binding"/>
    <property type="evidence" value="ECO:0007669"/>
    <property type="project" value="UniProtKB-KW"/>
</dbReference>
<evidence type="ECO:0000256" key="3">
    <source>
        <dbReference type="ARBA" id="ARBA00022530"/>
    </source>
</evidence>
<proteinExistence type="predicted"/>
<evidence type="ECO:0000256" key="7">
    <source>
        <dbReference type="ARBA" id="ARBA00023119"/>
    </source>
</evidence>
<dbReference type="Ensembl" id="ENSCMIT00000036028.1">
    <property type="protein sequence ID" value="ENSCMIP00000035501.1"/>
    <property type="gene ID" value="ENSCMIG00000015021.1"/>
</dbReference>
<dbReference type="PROSITE" id="PS51461">
    <property type="entry name" value="NC1_FIB"/>
    <property type="match status" value="1"/>
</dbReference>
<dbReference type="Gene3D" id="2.60.120.1000">
    <property type="match status" value="1"/>
</dbReference>
<reference evidence="12" key="4">
    <citation type="submission" date="2025-08" db="UniProtKB">
        <authorList>
            <consortium name="Ensembl"/>
        </authorList>
    </citation>
    <scope>IDENTIFICATION</scope>
</reference>
<feature type="compositionally biased region" description="Low complexity" evidence="10">
    <location>
        <begin position="144"/>
        <end position="166"/>
    </location>
</feature>
<keyword evidence="4" id="KW-0479">Metal-binding</keyword>
<reference evidence="13" key="2">
    <citation type="journal article" date="2007" name="PLoS Biol.">
        <title>Survey sequencing and comparative analysis of the elephant shark (Callorhinchus milii) genome.</title>
        <authorList>
            <person name="Venkatesh B."/>
            <person name="Kirkness E.F."/>
            <person name="Loh Y.H."/>
            <person name="Halpern A.L."/>
            <person name="Lee A.P."/>
            <person name="Johnson J."/>
            <person name="Dandona N."/>
            <person name="Viswanathan L.D."/>
            <person name="Tay A."/>
            <person name="Venter J.C."/>
            <person name="Strausberg R.L."/>
            <person name="Brenner S."/>
        </authorList>
    </citation>
    <scope>NUCLEOTIDE SEQUENCE [LARGE SCALE GENOMIC DNA]</scope>
</reference>
<sequence>MGAIGLKGEAGEPGKQGQPGRQGDRGSDGPVGPIGLIGPPGESGKDGNPGTAGHMGPSGGPGPKGERGEPGSQGRQGPSGIPGSPGQTGPAGKQGERGESGTPGPQGAPGQQGSLGPKGPQGPRGTKGETGKNGENGIKGHQGRPGQPGLQGSPGSIGEPGEPGIPGNQGAVGPLGPIGPAGKDGVRGYTGLNGPPGPRGANGPNGSPGSRGETGPPGTPGAVGPPGTCCSTEPDNGGPEPYKSYPYIKDQPRESIVQQDANIMATVKSLSSQLEDILRPDGSQKNPARSCRNLQFCHPDFKSGDYWIDPNQGSKVDAIKVHCNMETGETCMYPNPVNVPRKSWWTNKGSREMKHVWFGESMDGGFHFGYGDYNLGQDLAEVQLGFLRMLSTKASQNITYHCKNSIAYLDDETGNVKKAVRLMSWADVELKAEGSRKYIYSVLEDGCTKHTGEWGKTVFEYKTRKTIRLPIVDIAPMDIGAEDQEFGIDIGPVCFS</sequence>
<evidence type="ECO:0000313" key="12">
    <source>
        <dbReference type="Ensembl" id="ENSCMIP00000035501.1"/>
    </source>
</evidence>
<evidence type="ECO:0000256" key="8">
    <source>
        <dbReference type="ARBA" id="ARBA00023157"/>
    </source>
</evidence>
<feature type="domain" description="Fibrillar collagen NC1" evidence="11">
    <location>
        <begin position="261"/>
        <end position="496"/>
    </location>
</feature>
<dbReference type="InterPro" id="IPR050938">
    <property type="entry name" value="Collagen_Structural_Proteins"/>
</dbReference>
<dbReference type="FunFam" id="2.60.120.1000:FF:000001">
    <property type="entry name" value="Collagen alpha-1 type I chain"/>
    <property type="match status" value="1"/>
</dbReference>
<evidence type="ECO:0000256" key="10">
    <source>
        <dbReference type="SAM" id="MobiDB-lite"/>
    </source>
</evidence>
<keyword evidence="7" id="KW-0176">Collagen</keyword>
<evidence type="ECO:0000256" key="2">
    <source>
        <dbReference type="ARBA" id="ARBA00022525"/>
    </source>
</evidence>